<evidence type="ECO:0000313" key="2">
    <source>
        <dbReference type="EMBL" id="ROT38379.1"/>
    </source>
</evidence>
<reference evidence="2 3" key="1">
    <citation type="journal article" date="2018" name="Mol. Ecol.">
        <title>The obligate alkalophilic soda-lake fungus Sodiomyces alkalinus has shifted to a protein diet.</title>
        <authorList>
            <person name="Grum-Grzhimaylo A.A."/>
            <person name="Falkoski D.L."/>
            <person name="van den Heuvel J."/>
            <person name="Valero-Jimenez C.A."/>
            <person name="Min B."/>
            <person name="Choi I.G."/>
            <person name="Lipzen A."/>
            <person name="Daum C.G."/>
            <person name="Aanen D.K."/>
            <person name="Tsang A."/>
            <person name="Henrissat B."/>
            <person name="Bilanenko E.N."/>
            <person name="de Vries R.P."/>
            <person name="van Kan J.A.L."/>
            <person name="Grigoriev I.V."/>
            <person name="Debets A.J.M."/>
        </authorList>
    </citation>
    <scope>NUCLEOTIDE SEQUENCE [LARGE SCALE GENOMIC DNA]</scope>
    <source>
        <strain evidence="2 3">F11</strain>
    </source>
</reference>
<name>A0A3N2PV59_SODAK</name>
<proteinExistence type="predicted"/>
<evidence type="ECO:0000256" key="1">
    <source>
        <dbReference type="SAM" id="MobiDB-lite"/>
    </source>
</evidence>
<feature type="compositionally biased region" description="Basic and acidic residues" evidence="1">
    <location>
        <begin position="249"/>
        <end position="264"/>
    </location>
</feature>
<evidence type="ECO:0000313" key="3">
    <source>
        <dbReference type="Proteomes" id="UP000272025"/>
    </source>
</evidence>
<keyword evidence="3" id="KW-1185">Reference proteome</keyword>
<sequence>MVRRNQHLTLDAGDIASEVDSNLYHDDTAVHDRAHFWDTTFFPGHASAPPQTTLQQYMCTYSVHTAIAVKVTPSAESMPLPPPPLPAPARWCKRAMTPTYARAFDQKKRANSLEDWNKTDPGTPSKVTTIQTRAAFLLIRCIAESCEEQVIGQRAIPSHSTPVFRKPPYRFEYARKDAAISLIITTRAWNLVSGQIRSLTQLPRGIRLLKGCANNEAIGTEGQAKDTALYLVWLAATWHRTSLQIAKPDRAESAEEAHTSERARAVTNLPCKPGNDGYDVSGQDPFREALHISEPGSRPLVKDRVGTLPTSTLDAVKRFVRPLR</sequence>
<protein>
    <submittedName>
        <fullName evidence="2">Uncharacterized protein</fullName>
    </submittedName>
</protein>
<dbReference type="GeneID" id="39582658"/>
<dbReference type="EMBL" id="ML119055">
    <property type="protein sequence ID" value="ROT38379.1"/>
    <property type="molecule type" value="Genomic_DNA"/>
</dbReference>
<dbReference type="AlphaFoldDB" id="A0A3N2PV59"/>
<organism evidence="2 3">
    <name type="scientific">Sodiomyces alkalinus (strain CBS 110278 / VKM F-3762 / F11)</name>
    <name type="common">Alkaliphilic filamentous fungus</name>
    <dbReference type="NCBI Taxonomy" id="1314773"/>
    <lineage>
        <taxon>Eukaryota</taxon>
        <taxon>Fungi</taxon>
        <taxon>Dikarya</taxon>
        <taxon>Ascomycota</taxon>
        <taxon>Pezizomycotina</taxon>
        <taxon>Sordariomycetes</taxon>
        <taxon>Hypocreomycetidae</taxon>
        <taxon>Glomerellales</taxon>
        <taxon>Plectosphaerellaceae</taxon>
        <taxon>Sodiomyces</taxon>
    </lineage>
</organism>
<dbReference type="RefSeq" id="XP_028466185.1">
    <property type="nucleotide sequence ID" value="XM_028614180.1"/>
</dbReference>
<gene>
    <name evidence="2" type="ORF">SODALDRAFT_359464</name>
</gene>
<accession>A0A3N2PV59</accession>
<feature type="region of interest" description="Disordered" evidence="1">
    <location>
        <begin position="249"/>
        <end position="276"/>
    </location>
</feature>
<dbReference type="Proteomes" id="UP000272025">
    <property type="component" value="Unassembled WGS sequence"/>
</dbReference>